<protein>
    <submittedName>
        <fullName evidence="3">Histidine phosphatase family protein</fullName>
    </submittedName>
</protein>
<organism evidence="3 4">
    <name type="scientific">Ideonella dechloratans</name>
    <dbReference type="NCBI Taxonomy" id="36863"/>
    <lineage>
        <taxon>Bacteria</taxon>
        <taxon>Pseudomonadati</taxon>
        <taxon>Pseudomonadota</taxon>
        <taxon>Betaproteobacteria</taxon>
        <taxon>Burkholderiales</taxon>
        <taxon>Sphaerotilaceae</taxon>
        <taxon>Ideonella</taxon>
    </lineage>
</organism>
<gene>
    <name evidence="3" type="ORF">F7Q92_08805</name>
</gene>
<dbReference type="SMART" id="SM00855">
    <property type="entry name" value="PGAM"/>
    <property type="match status" value="1"/>
</dbReference>
<comment type="caution">
    <text evidence="3">The sequence shown here is derived from an EMBL/GenBank/DDBJ whole genome shotgun (WGS) entry which is preliminary data.</text>
</comment>
<feature type="binding site" evidence="2">
    <location>
        <begin position="112"/>
        <end position="113"/>
    </location>
    <ligand>
        <name>substrate</name>
    </ligand>
</feature>
<evidence type="ECO:0000313" key="4">
    <source>
        <dbReference type="Proteomes" id="UP000430120"/>
    </source>
</evidence>
<name>A0A643FDU4_IDEDE</name>
<proteinExistence type="predicted"/>
<keyword evidence="4" id="KW-1185">Reference proteome</keyword>
<dbReference type="PANTHER" id="PTHR48100:SF1">
    <property type="entry name" value="HISTIDINE PHOSPHATASE FAMILY PROTEIN-RELATED"/>
    <property type="match status" value="1"/>
</dbReference>
<dbReference type="CDD" id="cd07067">
    <property type="entry name" value="HP_PGM_like"/>
    <property type="match status" value="1"/>
</dbReference>
<dbReference type="SUPFAM" id="SSF53254">
    <property type="entry name" value="Phosphoglycerate mutase-like"/>
    <property type="match status" value="1"/>
</dbReference>
<dbReference type="OrthoDB" id="9783269at2"/>
<feature type="active site" description="Proton donor/acceptor" evidence="1">
    <location>
        <position position="85"/>
    </location>
</feature>
<dbReference type="AlphaFoldDB" id="A0A643FDU4"/>
<dbReference type="Proteomes" id="UP000430120">
    <property type="component" value="Unassembled WGS sequence"/>
</dbReference>
<sequence>MPETTRLIAIRHGETEWNVGTRLQGQMDVPLNTRGQEQARRVGRALQHDAPQVLVSSDLSRARQTAEAVAAATGLPLQLDAGLRERHFGIWQGHTYQEVEAGWPAQSERWRRREPDFGPEGGETLQQFFDRVVATASRLARAHAGQTLVLVAHGGVLDCLYRAASRIALNAPRTWELPNTGVNRLLWTGEGFTLVGWADVHHLDDEARDESADRVGHAA</sequence>
<evidence type="ECO:0000256" key="2">
    <source>
        <dbReference type="PIRSR" id="PIRSR613078-2"/>
    </source>
</evidence>
<feature type="binding site" evidence="2">
    <location>
        <position position="61"/>
    </location>
    <ligand>
        <name>substrate</name>
    </ligand>
</feature>
<evidence type="ECO:0000313" key="3">
    <source>
        <dbReference type="EMBL" id="KAB0583255.1"/>
    </source>
</evidence>
<dbReference type="Pfam" id="PF00300">
    <property type="entry name" value="His_Phos_1"/>
    <property type="match status" value="1"/>
</dbReference>
<dbReference type="InterPro" id="IPR029033">
    <property type="entry name" value="His_PPase_superfam"/>
</dbReference>
<dbReference type="GO" id="GO:0005737">
    <property type="term" value="C:cytoplasm"/>
    <property type="evidence" value="ECO:0007669"/>
    <property type="project" value="TreeGrafter"/>
</dbReference>
<feature type="binding site" evidence="2">
    <location>
        <begin position="11"/>
        <end position="18"/>
    </location>
    <ligand>
        <name>substrate</name>
    </ligand>
</feature>
<accession>A0A643FDU4</accession>
<dbReference type="EMBL" id="VZPB01000016">
    <property type="protein sequence ID" value="KAB0583255.1"/>
    <property type="molecule type" value="Genomic_DNA"/>
</dbReference>
<dbReference type="Gene3D" id="3.40.50.1240">
    <property type="entry name" value="Phosphoglycerate mutase-like"/>
    <property type="match status" value="1"/>
</dbReference>
<dbReference type="GO" id="GO:0016791">
    <property type="term" value="F:phosphatase activity"/>
    <property type="evidence" value="ECO:0007669"/>
    <property type="project" value="TreeGrafter"/>
</dbReference>
<dbReference type="InterPro" id="IPR013078">
    <property type="entry name" value="His_Pase_superF_clade-1"/>
</dbReference>
<dbReference type="PANTHER" id="PTHR48100">
    <property type="entry name" value="BROAD-SPECIFICITY PHOSPHATASE YOR283W-RELATED"/>
    <property type="match status" value="1"/>
</dbReference>
<dbReference type="InterPro" id="IPR050275">
    <property type="entry name" value="PGM_Phosphatase"/>
</dbReference>
<feature type="active site" description="Tele-phosphohistidine intermediate" evidence="1">
    <location>
        <position position="12"/>
    </location>
</feature>
<reference evidence="3 4" key="1">
    <citation type="submission" date="2019-09" db="EMBL/GenBank/DDBJ databases">
        <title>Draft genome sequences of 48 bacterial type strains from the CCUG.</title>
        <authorList>
            <person name="Tunovic T."/>
            <person name="Pineiro-Iglesias B."/>
            <person name="Unosson C."/>
            <person name="Inganas E."/>
            <person name="Ohlen M."/>
            <person name="Cardew S."/>
            <person name="Jensie-Markopoulos S."/>
            <person name="Salva-Serra F."/>
            <person name="Jaen-Luchoro D."/>
            <person name="Karlsson R."/>
            <person name="Svensson-Stadler L."/>
            <person name="Chun J."/>
            <person name="Moore E."/>
        </authorList>
    </citation>
    <scope>NUCLEOTIDE SEQUENCE [LARGE SCALE GENOMIC DNA]</scope>
    <source>
        <strain evidence="3 4">CCUG 30977</strain>
    </source>
</reference>
<evidence type="ECO:0000256" key="1">
    <source>
        <dbReference type="PIRSR" id="PIRSR613078-1"/>
    </source>
</evidence>
<dbReference type="RefSeq" id="WP_151123804.1">
    <property type="nucleotide sequence ID" value="NZ_CP088081.1"/>
</dbReference>